<evidence type="ECO:0000313" key="2">
    <source>
        <dbReference type="Proteomes" id="UP001497392"/>
    </source>
</evidence>
<sequence>MARSTAAVDVKATRHAKRLRQREDGHQVASAPATVLTQMKGNSHLLVLKELRQQRQAMKVAAAFGNSSMLAKWVRDLKDEQFELEGYCQMLRAVMALNRHKKLGRERHLAAIPESDDEEEYLDVLSASFEVSVGG</sequence>
<name>A0ABP1G104_9CHLO</name>
<keyword evidence="2" id="KW-1185">Reference proteome</keyword>
<proteinExistence type="predicted"/>
<protein>
    <submittedName>
        <fullName evidence="1">G8696 protein</fullName>
    </submittedName>
</protein>
<accession>A0ABP1G104</accession>
<organism evidence="1 2">
    <name type="scientific">Coccomyxa viridis</name>
    <dbReference type="NCBI Taxonomy" id="1274662"/>
    <lineage>
        <taxon>Eukaryota</taxon>
        <taxon>Viridiplantae</taxon>
        <taxon>Chlorophyta</taxon>
        <taxon>core chlorophytes</taxon>
        <taxon>Trebouxiophyceae</taxon>
        <taxon>Trebouxiophyceae incertae sedis</taxon>
        <taxon>Coccomyxaceae</taxon>
        <taxon>Coccomyxa</taxon>
    </lineage>
</organism>
<reference evidence="1 2" key="1">
    <citation type="submission" date="2024-06" db="EMBL/GenBank/DDBJ databases">
        <authorList>
            <person name="Kraege A."/>
            <person name="Thomma B."/>
        </authorList>
    </citation>
    <scope>NUCLEOTIDE SEQUENCE [LARGE SCALE GENOMIC DNA]</scope>
</reference>
<gene>
    <name evidence="1" type="primary">g8696</name>
    <name evidence="1" type="ORF">VP750_LOCUS7811</name>
</gene>
<dbReference type="EMBL" id="CAXHTA020000015">
    <property type="protein sequence ID" value="CAL5225905.1"/>
    <property type="molecule type" value="Genomic_DNA"/>
</dbReference>
<dbReference type="Proteomes" id="UP001497392">
    <property type="component" value="Unassembled WGS sequence"/>
</dbReference>
<evidence type="ECO:0000313" key="1">
    <source>
        <dbReference type="EMBL" id="CAL5225905.1"/>
    </source>
</evidence>
<comment type="caution">
    <text evidence="1">The sequence shown here is derived from an EMBL/GenBank/DDBJ whole genome shotgun (WGS) entry which is preliminary data.</text>
</comment>